<feature type="transmembrane region" description="Helical" evidence="1">
    <location>
        <begin position="39"/>
        <end position="58"/>
    </location>
</feature>
<gene>
    <name evidence="2" type="ORF">AJAP_38805</name>
</gene>
<accession>A0A075V7S9</accession>
<dbReference type="HOGENOM" id="CLU_155293_0_0_11"/>
<dbReference type="eggNOG" id="ENOG5033WT8">
    <property type="taxonomic scope" value="Bacteria"/>
</dbReference>
<dbReference type="STRING" id="208439.AJAP_38805"/>
<dbReference type="EMBL" id="CP008953">
    <property type="protein sequence ID" value="AIG80544.1"/>
    <property type="molecule type" value="Genomic_DNA"/>
</dbReference>
<keyword evidence="1" id="KW-0812">Transmembrane</keyword>
<feature type="transmembrane region" description="Helical" evidence="1">
    <location>
        <begin position="67"/>
        <end position="86"/>
    </location>
</feature>
<dbReference type="Proteomes" id="UP000028492">
    <property type="component" value="Chromosome"/>
</dbReference>
<dbReference type="AlphaFoldDB" id="A0A075V7S9"/>
<keyword evidence="3" id="KW-1185">Reference proteome</keyword>
<evidence type="ECO:0000313" key="3">
    <source>
        <dbReference type="Proteomes" id="UP000028492"/>
    </source>
</evidence>
<proteinExistence type="predicted"/>
<name>A0A075V7S9_9PSEU</name>
<keyword evidence="1" id="KW-1133">Transmembrane helix</keyword>
<dbReference type="KEGG" id="aja:AJAP_38805"/>
<protein>
    <submittedName>
        <fullName evidence="2">Conserved putative membrane protein</fullName>
    </submittedName>
</protein>
<sequence>MPTPLRVAIAVQTLAVFLTPISAGLLLTVPSGHTLHSATAYTLFVVAMLHVLIAILVWRPGGGSAKPILPAAVFLGLTLVQVFLGIAHVTAVHVPLGVLLFGFSLVQLSRIRPLPREAAAPEILERATKCEY</sequence>
<dbReference type="RefSeq" id="WP_051972736.1">
    <property type="nucleotide sequence ID" value="NZ_CP008953.1"/>
</dbReference>
<reference evidence="2 3" key="1">
    <citation type="journal article" date="2014" name="J. Biotechnol.">
        <title>Complete genome sequence of the actinobacterium Amycolatopsis japonica MG417-CF17(T) (=DSM 44213T) producing (S,S)-N,N'-ethylenediaminedisuccinic acid.</title>
        <authorList>
            <person name="Stegmann E."/>
            <person name="Albersmeier A."/>
            <person name="Spohn M."/>
            <person name="Gert H."/>
            <person name="Weber T."/>
            <person name="Wohlleben W."/>
            <person name="Kalinowski J."/>
            <person name="Ruckert C."/>
        </authorList>
    </citation>
    <scope>NUCLEOTIDE SEQUENCE [LARGE SCALE GENOMIC DNA]</scope>
    <source>
        <strain evidence="3">MG417-CF17 (DSM 44213)</strain>
    </source>
</reference>
<evidence type="ECO:0000313" key="2">
    <source>
        <dbReference type="EMBL" id="AIG80544.1"/>
    </source>
</evidence>
<evidence type="ECO:0000256" key="1">
    <source>
        <dbReference type="SAM" id="Phobius"/>
    </source>
</evidence>
<organism evidence="2 3">
    <name type="scientific">Amycolatopsis japonica</name>
    <dbReference type="NCBI Taxonomy" id="208439"/>
    <lineage>
        <taxon>Bacteria</taxon>
        <taxon>Bacillati</taxon>
        <taxon>Actinomycetota</taxon>
        <taxon>Actinomycetes</taxon>
        <taxon>Pseudonocardiales</taxon>
        <taxon>Pseudonocardiaceae</taxon>
        <taxon>Amycolatopsis</taxon>
        <taxon>Amycolatopsis japonica group</taxon>
    </lineage>
</organism>
<keyword evidence="1" id="KW-0472">Membrane</keyword>